<protein>
    <submittedName>
        <fullName evidence="4">Succinate-semialdehyde dehydrogenase / glutarate-semialdehyde dehydrogenase</fullName>
    </submittedName>
</protein>
<dbReference type="Gene3D" id="3.40.605.10">
    <property type="entry name" value="Aldehyde Dehydrogenase, Chain A, domain 1"/>
    <property type="match status" value="1"/>
</dbReference>
<gene>
    <name evidence="4" type="ORF">SAMN05444392_10115</name>
</gene>
<dbReference type="AlphaFoldDB" id="A0A1M4SK88"/>
<evidence type="ECO:0000256" key="1">
    <source>
        <dbReference type="ARBA" id="ARBA00009986"/>
    </source>
</evidence>
<evidence type="ECO:0000313" key="4">
    <source>
        <dbReference type="EMBL" id="SHE32620.1"/>
    </source>
</evidence>
<evidence type="ECO:0000259" key="3">
    <source>
        <dbReference type="Pfam" id="PF00171"/>
    </source>
</evidence>
<keyword evidence="5" id="KW-1185">Reference proteome</keyword>
<feature type="domain" description="Aldehyde dehydrogenase" evidence="3">
    <location>
        <begin position="12"/>
        <end position="475"/>
    </location>
</feature>
<name>A0A1M4SK88_9BACL</name>
<accession>A0A1M4SK88</accession>
<organism evidence="4 5">
    <name type="scientific">Seinonella peptonophila</name>
    <dbReference type="NCBI Taxonomy" id="112248"/>
    <lineage>
        <taxon>Bacteria</taxon>
        <taxon>Bacillati</taxon>
        <taxon>Bacillota</taxon>
        <taxon>Bacilli</taxon>
        <taxon>Bacillales</taxon>
        <taxon>Thermoactinomycetaceae</taxon>
        <taxon>Seinonella</taxon>
    </lineage>
</organism>
<evidence type="ECO:0000256" key="2">
    <source>
        <dbReference type="ARBA" id="ARBA00023002"/>
    </source>
</evidence>
<reference evidence="4 5" key="1">
    <citation type="submission" date="2016-11" db="EMBL/GenBank/DDBJ databases">
        <authorList>
            <person name="Jaros S."/>
            <person name="Januszkiewicz K."/>
            <person name="Wedrychowicz H."/>
        </authorList>
    </citation>
    <scope>NUCLEOTIDE SEQUENCE [LARGE SCALE GENOMIC DNA]</scope>
    <source>
        <strain evidence="4 5">DSM 44666</strain>
    </source>
</reference>
<proteinExistence type="inferred from homology"/>
<dbReference type="STRING" id="112248.SAMN05444392_10115"/>
<dbReference type="Pfam" id="PF00171">
    <property type="entry name" value="Aldedh"/>
    <property type="match status" value="1"/>
</dbReference>
<evidence type="ECO:0000313" key="5">
    <source>
        <dbReference type="Proteomes" id="UP000184476"/>
    </source>
</evidence>
<dbReference type="RefSeq" id="WP_073150004.1">
    <property type="nucleotide sequence ID" value="NZ_FQVL01000001.1"/>
</dbReference>
<dbReference type="CDD" id="cd07078">
    <property type="entry name" value="ALDH"/>
    <property type="match status" value="1"/>
</dbReference>
<dbReference type="InterPro" id="IPR015590">
    <property type="entry name" value="Aldehyde_DH_dom"/>
</dbReference>
<dbReference type="PANTHER" id="PTHR11699">
    <property type="entry name" value="ALDEHYDE DEHYDROGENASE-RELATED"/>
    <property type="match status" value="1"/>
</dbReference>
<dbReference type="InterPro" id="IPR016161">
    <property type="entry name" value="Ald_DH/histidinol_DH"/>
</dbReference>
<dbReference type="InterPro" id="IPR016162">
    <property type="entry name" value="Ald_DH_N"/>
</dbReference>
<dbReference type="GO" id="GO:0016620">
    <property type="term" value="F:oxidoreductase activity, acting on the aldehyde or oxo group of donors, NAD or NADP as acceptor"/>
    <property type="evidence" value="ECO:0007669"/>
    <property type="project" value="InterPro"/>
</dbReference>
<dbReference type="EMBL" id="FQVL01000001">
    <property type="protein sequence ID" value="SHE32620.1"/>
    <property type="molecule type" value="Genomic_DNA"/>
</dbReference>
<sequence>MKRLKLFVNGQWTEPIDDQYFSAYNPATEEVIAQVAQGSRKDAQRAVASAKSASREFREWSIWKRAELLQRIATVVEKRKEELAYLLTIDQGKPYHTEALREVDSVVRAFSDAAEQIKWMETSFIPTRDEKKRVYNYLAAKGVYAVITPWNYPYMVPTEFLAPGLAAGNTIVWVPAPTTSVCAVKFAECLEEAGVPPGVVNLITGFGDEVGDEIVIHPNTDAIAFCGSTKTGQVIASRGAGKPMLLELGGNGPTIVLADANIEQAAQSIAKACFTNAGQICSSTERILVQKEVQDELVERLLEQVKSIILGDPLDSKTTMGPLNNPPVVDKNIEHAEDSRKRGSTIVTGGKKPTHFEKGYYFEPTIINNVKLDSLYNLDETFGPVAPVIPFESLDEALEITYQSKWGLSSAIFSQHLKTALTFAEKMPTGLVNINDNSDYWEPHLPFGGVAGKTSGLGRVGGKYAIREMSDLKTITIDLK</sequence>
<keyword evidence="2" id="KW-0560">Oxidoreductase</keyword>
<dbReference type="SUPFAM" id="SSF53720">
    <property type="entry name" value="ALDH-like"/>
    <property type="match status" value="1"/>
</dbReference>
<comment type="similarity">
    <text evidence="1">Belongs to the aldehyde dehydrogenase family.</text>
</comment>
<dbReference type="Proteomes" id="UP000184476">
    <property type="component" value="Unassembled WGS sequence"/>
</dbReference>
<dbReference type="FunFam" id="3.40.605.10:FF:000007">
    <property type="entry name" value="NAD/NADP-dependent betaine aldehyde dehydrogenase"/>
    <property type="match status" value="1"/>
</dbReference>
<dbReference type="InterPro" id="IPR016163">
    <property type="entry name" value="Ald_DH_C"/>
</dbReference>
<dbReference type="OrthoDB" id="9762913at2"/>
<dbReference type="Gene3D" id="3.40.309.10">
    <property type="entry name" value="Aldehyde Dehydrogenase, Chain A, domain 2"/>
    <property type="match status" value="1"/>
</dbReference>